<evidence type="ECO:0000256" key="2">
    <source>
        <dbReference type="ARBA" id="ARBA00010868"/>
    </source>
</evidence>
<gene>
    <name evidence="13" type="ORF">HJG63_002343</name>
</gene>
<feature type="domain" description="Chemokine interleukin-8-like" evidence="12">
    <location>
        <begin position="104"/>
        <end position="167"/>
    </location>
</feature>
<name>A0A7J8BPK5_ROUAE</name>
<dbReference type="GO" id="GO:0005615">
    <property type="term" value="C:extracellular space"/>
    <property type="evidence" value="ECO:0007669"/>
    <property type="project" value="UniProtKB-KW"/>
</dbReference>
<evidence type="ECO:0000256" key="8">
    <source>
        <dbReference type="ARBA" id="ARBA00023198"/>
    </source>
</evidence>
<dbReference type="SUPFAM" id="SSF54117">
    <property type="entry name" value="Interleukin 8-like chemokines"/>
    <property type="match status" value="1"/>
</dbReference>
<keyword evidence="6" id="KW-0732">Signal</keyword>
<keyword evidence="7" id="KW-1015">Disulfide bond</keyword>
<dbReference type="InterPro" id="IPR036048">
    <property type="entry name" value="Interleukin_8-like_sf"/>
</dbReference>
<evidence type="ECO:0000256" key="3">
    <source>
        <dbReference type="ARBA" id="ARBA00022500"/>
    </source>
</evidence>
<evidence type="ECO:0000256" key="4">
    <source>
        <dbReference type="ARBA" id="ARBA00022514"/>
    </source>
</evidence>
<dbReference type="AlphaFoldDB" id="A0A7J8BPK5"/>
<evidence type="ECO:0000256" key="11">
    <source>
        <dbReference type="SAM" id="MobiDB-lite"/>
    </source>
</evidence>
<keyword evidence="8" id="KW-0395">Inflammatory response</keyword>
<comment type="subcellular location">
    <subcellularLocation>
        <location evidence="1">Secreted</location>
    </subcellularLocation>
</comment>
<evidence type="ECO:0000313" key="13">
    <source>
        <dbReference type="EMBL" id="KAF6400622.1"/>
    </source>
</evidence>
<evidence type="ECO:0000256" key="7">
    <source>
        <dbReference type="ARBA" id="ARBA00023157"/>
    </source>
</evidence>
<evidence type="ECO:0000256" key="9">
    <source>
        <dbReference type="ARBA" id="ARBA00070046"/>
    </source>
</evidence>
<protein>
    <recommendedName>
        <fullName evidence="9">C-C motif chemokine 25</fullName>
    </recommendedName>
    <alternativeName>
        <fullName evidence="10">Small-inducible cytokine A25</fullName>
    </alternativeName>
</protein>
<keyword evidence="5" id="KW-0964">Secreted</keyword>
<keyword evidence="14" id="KW-1185">Reference proteome</keyword>
<evidence type="ECO:0000259" key="12">
    <source>
        <dbReference type="SMART" id="SM00199"/>
    </source>
</evidence>
<sequence length="228" mass="25531">MHPVERVQCTCACLSCRRRRRRRGHRPTRSPFSSFSSGGLVGCRLHPHSLCGRSSRMLTEQPCSILSQGSQGEPACAMNLWLLAFLVACFVGTRVPAVHAPGVFEDCCLDYHPYIRLTVLRRAQNYLRQDVSGSCNLPAVIFYFPHRQKMVCGNPRAKWVRDGMKLLNTRKKALLKHHQDTGRNFQGSHSGVKKFSSGTSRLPLSMFRGHTRNSQRNTSLLAAADPGP</sequence>
<keyword evidence="3" id="KW-0145">Chemotaxis</keyword>
<dbReference type="FunFam" id="2.40.50.40:FF:000026">
    <property type="entry name" value="C-C motif chemokine 25"/>
    <property type="match status" value="1"/>
</dbReference>
<comment type="caution">
    <text evidence="13">The sequence shown here is derived from an EMBL/GenBank/DDBJ whole genome shotgun (WGS) entry which is preliminary data.</text>
</comment>
<organism evidence="13 14">
    <name type="scientific">Rousettus aegyptiacus</name>
    <name type="common">Egyptian fruit bat</name>
    <name type="synonym">Pteropus aegyptiacus</name>
    <dbReference type="NCBI Taxonomy" id="9407"/>
    <lineage>
        <taxon>Eukaryota</taxon>
        <taxon>Metazoa</taxon>
        <taxon>Chordata</taxon>
        <taxon>Craniata</taxon>
        <taxon>Vertebrata</taxon>
        <taxon>Euteleostomi</taxon>
        <taxon>Mammalia</taxon>
        <taxon>Eutheria</taxon>
        <taxon>Laurasiatheria</taxon>
        <taxon>Chiroptera</taxon>
        <taxon>Yinpterochiroptera</taxon>
        <taxon>Pteropodoidea</taxon>
        <taxon>Pteropodidae</taxon>
        <taxon>Rousettinae</taxon>
        <taxon>Rousettus</taxon>
    </lineage>
</organism>
<keyword evidence="4" id="KW-0202">Cytokine</keyword>
<comment type="similarity">
    <text evidence="2">Belongs to the intercrine beta (chemokine CC) family.</text>
</comment>
<dbReference type="GO" id="GO:0006954">
    <property type="term" value="P:inflammatory response"/>
    <property type="evidence" value="ECO:0007669"/>
    <property type="project" value="UniProtKB-KW"/>
</dbReference>
<reference evidence="13 14" key="1">
    <citation type="journal article" date="2020" name="Nature">
        <title>Six reference-quality genomes reveal evolution of bat adaptations.</title>
        <authorList>
            <person name="Jebb D."/>
            <person name="Huang Z."/>
            <person name="Pippel M."/>
            <person name="Hughes G.M."/>
            <person name="Lavrichenko K."/>
            <person name="Devanna P."/>
            <person name="Winkler S."/>
            <person name="Jermiin L.S."/>
            <person name="Skirmuntt E.C."/>
            <person name="Katzourakis A."/>
            <person name="Burkitt-Gray L."/>
            <person name="Ray D.A."/>
            <person name="Sullivan K.A.M."/>
            <person name="Roscito J.G."/>
            <person name="Kirilenko B.M."/>
            <person name="Davalos L.M."/>
            <person name="Corthals A.P."/>
            <person name="Power M.L."/>
            <person name="Jones G."/>
            <person name="Ransome R.D."/>
            <person name="Dechmann D.K.N."/>
            <person name="Locatelli A.G."/>
            <person name="Puechmaille S.J."/>
            <person name="Fedrigo O."/>
            <person name="Jarvis E.D."/>
            <person name="Hiller M."/>
            <person name="Vernes S.C."/>
            <person name="Myers E.W."/>
            <person name="Teeling E.C."/>
        </authorList>
    </citation>
    <scope>NUCLEOTIDE SEQUENCE [LARGE SCALE GENOMIC DNA]</scope>
    <source>
        <strain evidence="13">MRouAeg1</strain>
        <tissue evidence="13">Muscle</tissue>
    </source>
</reference>
<dbReference type="InterPro" id="IPR001811">
    <property type="entry name" value="Chemokine_IL8-like_dom"/>
</dbReference>
<dbReference type="Gene3D" id="2.40.50.40">
    <property type="match status" value="1"/>
</dbReference>
<dbReference type="EMBL" id="JACASE010000016">
    <property type="protein sequence ID" value="KAF6400622.1"/>
    <property type="molecule type" value="Genomic_DNA"/>
</dbReference>
<feature type="region of interest" description="Disordered" evidence="11">
    <location>
        <begin position="181"/>
        <end position="200"/>
    </location>
</feature>
<dbReference type="SMART" id="SM00199">
    <property type="entry name" value="SCY"/>
    <property type="match status" value="1"/>
</dbReference>
<dbReference type="Pfam" id="PF00048">
    <property type="entry name" value="IL8"/>
    <property type="match status" value="1"/>
</dbReference>
<dbReference type="GO" id="GO:0008009">
    <property type="term" value="F:chemokine activity"/>
    <property type="evidence" value="ECO:0007669"/>
    <property type="project" value="InterPro"/>
</dbReference>
<dbReference type="GO" id="GO:0006955">
    <property type="term" value="P:immune response"/>
    <property type="evidence" value="ECO:0007669"/>
    <property type="project" value="InterPro"/>
</dbReference>
<evidence type="ECO:0000256" key="5">
    <source>
        <dbReference type="ARBA" id="ARBA00022525"/>
    </source>
</evidence>
<evidence type="ECO:0000256" key="10">
    <source>
        <dbReference type="ARBA" id="ARBA00077260"/>
    </source>
</evidence>
<evidence type="ECO:0000313" key="14">
    <source>
        <dbReference type="Proteomes" id="UP000593571"/>
    </source>
</evidence>
<proteinExistence type="inferred from homology"/>
<evidence type="ECO:0000256" key="1">
    <source>
        <dbReference type="ARBA" id="ARBA00004613"/>
    </source>
</evidence>
<dbReference type="Proteomes" id="UP000593571">
    <property type="component" value="Unassembled WGS sequence"/>
</dbReference>
<accession>A0A7J8BPK5</accession>
<evidence type="ECO:0000256" key="6">
    <source>
        <dbReference type="ARBA" id="ARBA00022729"/>
    </source>
</evidence>